<sequence length="562" mass="64327">MASISKNPSLFIVILSTLMSITFSASVIEDLKNLKPPQDFNATITSNCLQNPTLRYCTSYPMDLDEIFKFTIVGSHLCNESKNPNCVESFPKIDLRSRPIIAPLYLSFSFFWKYCPLSILSIDLSNSSLKGSFPTDLLQCTQIQALDLSLNELSGEFPIESFSPLNNLTVLNMSYNHFLESEVSESEFFKRFNSSSFLHSGLLPDHKEFRIKLVFLLVGFPIFVILVVGCLGWVCLQRPDFLPRILRTKHKFTPSMLKAATNGFSEKNLVGKSEAVDIYRGTLRDGTEVGIEIYWNNISKENRRKFVEESKVLVQLCHKNIVQILGWCDKRRFRAIVTQWTEGQNVQTWLLGSNPPWKHRLRLMMGVVEGMCYLHEKWPDVGYDLRTSSILLPNNLEPLISRFKIEDHISSTKTFTSLAAIFDLLIYISEIYKLGVFLLEIITNRRPHEEFEGGEAGFIDYVRMHYPGNLQKVMDENMKLTQNGFDQAKQVARLGIIYTDQTSNRQPSLTQIFDVLSKAYKSFTVLASPNHKRLHGDRGKGNKQIQSNPSIYKKLDTHESYC</sequence>
<dbReference type="Gramene" id="FCD_00028873-RA">
    <property type="protein sequence ID" value="FCD_00028873-RA:cds"/>
    <property type="gene ID" value="FCD_00028873"/>
</dbReference>
<keyword evidence="2" id="KW-1133">Transmembrane helix</keyword>
<dbReference type="Gene3D" id="3.80.10.10">
    <property type="entry name" value="Ribonuclease Inhibitor"/>
    <property type="match status" value="1"/>
</dbReference>
<feature type="transmembrane region" description="Helical" evidence="2">
    <location>
        <begin position="213"/>
        <end position="236"/>
    </location>
</feature>
<protein>
    <recommendedName>
        <fullName evidence="4">Protein kinase domain-containing protein</fullName>
    </recommendedName>
</protein>
<dbReference type="PROSITE" id="PS50011">
    <property type="entry name" value="PROTEIN_KINASE_DOM"/>
    <property type="match status" value="1"/>
</dbReference>
<evidence type="ECO:0000259" key="4">
    <source>
        <dbReference type="PROSITE" id="PS50011"/>
    </source>
</evidence>
<dbReference type="Pfam" id="PF07714">
    <property type="entry name" value="PK_Tyr_Ser-Thr"/>
    <property type="match status" value="1"/>
</dbReference>
<dbReference type="EMBL" id="BTGU01000081">
    <property type="protein sequence ID" value="GMN58865.1"/>
    <property type="molecule type" value="Genomic_DNA"/>
</dbReference>
<keyword evidence="2" id="KW-0472">Membrane</keyword>
<keyword evidence="3" id="KW-0732">Signal</keyword>
<dbReference type="Gene3D" id="3.30.200.20">
    <property type="entry name" value="Phosphorylase Kinase, domain 1"/>
    <property type="match status" value="1"/>
</dbReference>
<dbReference type="Proteomes" id="UP001187192">
    <property type="component" value="Unassembled WGS sequence"/>
</dbReference>
<evidence type="ECO:0000256" key="3">
    <source>
        <dbReference type="SAM" id="SignalP"/>
    </source>
</evidence>
<dbReference type="GO" id="GO:0005524">
    <property type="term" value="F:ATP binding"/>
    <property type="evidence" value="ECO:0007669"/>
    <property type="project" value="InterPro"/>
</dbReference>
<dbReference type="GO" id="GO:0004672">
    <property type="term" value="F:protein kinase activity"/>
    <property type="evidence" value="ECO:0007669"/>
    <property type="project" value="InterPro"/>
</dbReference>
<dbReference type="InterPro" id="IPR000719">
    <property type="entry name" value="Prot_kinase_dom"/>
</dbReference>
<evidence type="ECO:0000256" key="1">
    <source>
        <dbReference type="SAM" id="MobiDB-lite"/>
    </source>
</evidence>
<feature type="chain" id="PRO_5041660275" description="Protein kinase domain-containing protein" evidence="3">
    <location>
        <begin position="25"/>
        <end position="562"/>
    </location>
</feature>
<feature type="signal peptide" evidence="3">
    <location>
        <begin position="1"/>
        <end position="24"/>
    </location>
</feature>
<dbReference type="Gene3D" id="1.10.510.10">
    <property type="entry name" value="Transferase(Phosphotransferase) domain 1"/>
    <property type="match status" value="1"/>
</dbReference>
<accession>A0AA88J0I3</accession>
<evidence type="ECO:0000313" key="6">
    <source>
        <dbReference type="Proteomes" id="UP001187192"/>
    </source>
</evidence>
<dbReference type="AlphaFoldDB" id="A0AA88J0I3"/>
<proteinExistence type="predicted"/>
<comment type="caution">
    <text evidence="5">The sequence shown here is derived from an EMBL/GenBank/DDBJ whole genome shotgun (WGS) entry which is preliminary data.</text>
</comment>
<dbReference type="PANTHER" id="PTHR45631">
    <property type="entry name" value="OS07G0107800 PROTEIN-RELATED"/>
    <property type="match status" value="1"/>
</dbReference>
<keyword evidence="6" id="KW-1185">Reference proteome</keyword>
<dbReference type="InterPro" id="IPR032675">
    <property type="entry name" value="LRR_dom_sf"/>
</dbReference>
<evidence type="ECO:0000313" key="5">
    <source>
        <dbReference type="EMBL" id="GMN58865.1"/>
    </source>
</evidence>
<dbReference type="SUPFAM" id="SSF52058">
    <property type="entry name" value="L domain-like"/>
    <property type="match status" value="1"/>
</dbReference>
<dbReference type="PANTHER" id="PTHR45631:SF68">
    <property type="entry name" value="REPEAT FAMILY PROTEIN, PUTATIVE, EXPRESSED-RELATED"/>
    <property type="match status" value="1"/>
</dbReference>
<keyword evidence="2" id="KW-0812">Transmembrane</keyword>
<dbReference type="InterPro" id="IPR011009">
    <property type="entry name" value="Kinase-like_dom_sf"/>
</dbReference>
<dbReference type="SUPFAM" id="SSF56112">
    <property type="entry name" value="Protein kinase-like (PK-like)"/>
    <property type="match status" value="1"/>
</dbReference>
<feature type="domain" description="Protein kinase" evidence="4">
    <location>
        <begin position="264"/>
        <end position="509"/>
    </location>
</feature>
<name>A0AA88J0I3_FICCA</name>
<feature type="region of interest" description="Disordered" evidence="1">
    <location>
        <begin position="531"/>
        <end position="550"/>
    </location>
</feature>
<gene>
    <name evidence="5" type="ORF">TIFTF001_027963</name>
</gene>
<reference evidence="5" key="1">
    <citation type="submission" date="2023-07" db="EMBL/GenBank/DDBJ databases">
        <title>draft genome sequence of fig (Ficus carica).</title>
        <authorList>
            <person name="Takahashi T."/>
            <person name="Nishimura K."/>
        </authorList>
    </citation>
    <scope>NUCLEOTIDE SEQUENCE</scope>
</reference>
<organism evidence="5 6">
    <name type="scientific">Ficus carica</name>
    <name type="common">Common fig</name>
    <dbReference type="NCBI Taxonomy" id="3494"/>
    <lineage>
        <taxon>Eukaryota</taxon>
        <taxon>Viridiplantae</taxon>
        <taxon>Streptophyta</taxon>
        <taxon>Embryophyta</taxon>
        <taxon>Tracheophyta</taxon>
        <taxon>Spermatophyta</taxon>
        <taxon>Magnoliopsida</taxon>
        <taxon>eudicotyledons</taxon>
        <taxon>Gunneridae</taxon>
        <taxon>Pentapetalae</taxon>
        <taxon>rosids</taxon>
        <taxon>fabids</taxon>
        <taxon>Rosales</taxon>
        <taxon>Moraceae</taxon>
        <taxon>Ficeae</taxon>
        <taxon>Ficus</taxon>
    </lineage>
</organism>
<evidence type="ECO:0000256" key="2">
    <source>
        <dbReference type="SAM" id="Phobius"/>
    </source>
</evidence>
<dbReference type="InterPro" id="IPR001245">
    <property type="entry name" value="Ser-Thr/Tyr_kinase_cat_dom"/>
</dbReference>